<reference evidence="9" key="1">
    <citation type="submission" date="2021-02" db="EMBL/GenBank/DDBJ databases">
        <authorList>
            <person name="Nowell W R."/>
        </authorList>
    </citation>
    <scope>NUCLEOTIDE SEQUENCE</scope>
</reference>
<evidence type="ECO:0000313" key="14">
    <source>
        <dbReference type="Proteomes" id="UP000663870"/>
    </source>
</evidence>
<keyword evidence="14" id="KW-1185">Reference proteome</keyword>
<dbReference type="EMBL" id="CAJOBD010004704">
    <property type="protein sequence ID" value="CAF4005384.1"/>
    <property type="molecule type" value="Genomic_DNA"/>
</dbReference>
<sequence>MTDSLLIMFQQEREHLSQLQNRLLTSPIDSIPIDVYKELMVTYLCLSKINEAKFLWENLPANMKTDKEFQFLASLVSSLNLKQYEDFYRLCQRGVENSSLYDISPQINQYIQQLISRVTIQNVQLIELAYKSISFDDLQKFFGLNRKMVQQICNERAWQIDSGGIYVLPKSNDNLSAASNTNLAKLVELVCFLER</sequence>
<dbReference type="EMBL" id="CAJNOH010001101">
    <property type="protein sequence ID" value="CAF1176261.1"/>
    <property type="molecule type" value="Genomic_DNA"/>
</dbReference>
<evidence type="ECO:0000256" key="4">
    <source>
        <dbReference type="ARBA" id="ARBA00014875"/>
    </source>
</evidence>
<evidence type="ECO:0000256" key="1">
    <source>
        <dbReference type="ARBA" id="ARBA00004123"/>
    </source>
</evidence>
<comment type="similarity">
    <text evidence="3">Belongs to the CSN8 family.</text>
</comment>
<dbReference type="Proteomes" id="UP000663854">
    <property type="component" value="Unassembled WGS sequence"/>
</dbReference>
<proteinExistence type="inferred from homology"/>
<evidence type="ECO:0000256" key="5">
    <source>
        <dbReference type="ARBA" id="ARBA00022490"/>
    </source>
</evidence>
<protein>
    <recommendedName>
        <fullName evidence="4">COP9 signalosome complex subunit 8</fullName>
    </recommendedName>
</protein>
<dbReference type="GO" id="GO:0000338">
    <property type="term" value="P:protein deneddylation"/>
    <property type="evidence" value="ECO:0007669"/>
    <property type="project" value="InterPro"/>
</dbReference>
<dbReference type="Gene3D" id="1.25.40.990">
    <property type="match status" value="1"/>
</dbReference>
<dbReference type="Proteomes" id="UP000663870">
    <property type="component" value="Unassembled WGS sequence"/>
</dbReference>
<evidence type="ECO:0000259" key="8">
    <source>
        <dbReference type="PROSITE" id="PS50250"/>
    </source>
</evidence>
<evidence type="ECO:0000313" key="12">
    <source>
        <dbReference type="EMBL" id="CAF4005384.1"/>
    </source>
</evidence>
<keyword evidence="7" id="KW-0539">Nucleus</keyword>
<keyword evidence="6" id="KW-0736">Signalosome</keyword>
<dbReference type="Pfam" id="PF10075">
    <property type="entry name" value="CSN8_PSD8_EIF3K"/>
    <property type="match status" value="1"/>
</dbReference>
<organism evidence="9 13">
    <name type="scientific">Rotaria sordida</name>
    <dbReference type="NCBI Taxonomy" id="392033"/>
    <lineage>
        <taxon>Eukaryota</taxon>
        <taxon>Metazoa</taxon>
        <taxon>Spiralia</taxon>
        <taxon>Gnathifera</taxon>
        <taxon>Rotifera</taxon>
        <taxon>Eurotatoria</taxon>
        <taxon>Bdelloidea</taxon>
        <taxon>Philodinida</taxon>
        <taxon>Philodinidae</taxon>
        <taxon>Rotaria</taxon>
    </lineage>
</organism>
<evidence type="ECO:0000256" key="2">
    <source>
        <dbReference type="ARBA" id="ARBA00004496"/>
    </source>
</evidence>
<keyword evidence="5" id="KW-0963">Cytoplasm</keyword>
<evidence type="ECO:0000313" key="13">
    <source>
        <dbReference type="Proteomes" id="UP000663864"/>
    </source>
</evidence>
<dbReference type="Proteomes" id="UP000663864">
    <property type="component" value="Unassembled WGS sequence"/>
</dbReference>
<comment type="subcellular location">
    <subcellularLocation>
        <location evidence="2">Cytoplasm</location>
    </subcellularLocation>
    <subcellularLocation>
        <location evidence="1">Nucleus</location>
    </subcellularLocation>
</comment>
<accession>A0A814L7K8</accession>
<dbReference type="EMBL" id="CAJNOL010001888">
    <property type="protein sequence ID" value="CAF1433533.1"/>
    <property type="molecule type" value="Genomic_DNA"/>
</dbReference>
<dbReference type="AlphaFoldDB" id="A0A814L7K8"/>
<name>A0A814L7K8_9BILA</name>
<comment type="caution">
    <text evidence="9">The sequence shown here is derived from an EMBL/GenBank/DDBJ whole genome shotgun (WGS) entry which is preliminary data.</text>
</comment>
<dbReference type="GO" id="GO:0010387">
    <property type="term" value="P:COP9 signalosome assembly"/>
    <property type="evidence" value="ECO:0007669"/>
    <property type="project" value="InterPro"/>
</dbReference>
<dbReference type="Proteomes" id="UP000663836">
    <property type="component" value="Unassembled WGS sequence"/>
</dbReference>
<dbReference type="GO" id="GO:0008180">
    <property type="term" value="C:COP9 signalosome"/>
    <property type="evidence" value="ECO:0007669"/>
    <property type="project" value="UniProtKB-KW"/>
</dbReference>
<dbReference type="InterPro" id="IPR033205">
    <property type="entry name" value="COP9_CSN8"/>
</dbReference>
<dbReference type="PROSITE" id="PS50250">
    <property type="entry name" value="PCI"/>
    <property type="match status" value="1"/>
</dbReference>
<feature type="domain" description="PCI" evidence="8">
    <location>
        <begin position="12"/>
        <end position="183"/>
    </location>
</feature>
<evidence type="ECO:0000256" key="3">
    <source>
        <dbReference type="ARBA" id="ARBA00008252"/>
    </source>
</evidence>
<dbReference type="GO" id="GO:0005737">
    <property type="term" value="C:cytoplasm"/>
    <property type="evidence" value="ECO:0007669"/>
    <property type="project" value="UniProtKB-SubCell"/>
</dbReference>
<evidence type="ECO:0000256" key="6">
    <source>
        <dbReference type="ARBA" id="ARBA00022790"/>
    </source>
</evidence>
<dbReference type="PANTHER" id="PTHR13339:SF0">
    <property type="entry name" value="COP9 SIGNALOSOME COMPLEX SUBUNIT 8"/>
    <property type="match status" value="1"/>
</dbReference>
<dbReference type="InterPro" id="IPR033464">
    <property type="entry name" value="CSN8_PSD8_EIF3K"/>
</dbReference>
<evidence type="ECO:0000313" key="10">
    <source>
        <dbReference type="EMBL" id="CAF1176261.1"/>
    </source>
</evidence>
<evidence type="ECO:0000313" key="9">
    <source>
        <dbReference type="EMBL" id="CAF1059573.1"/>
    </source>
</evidence>
<gene>
    <name evidence="12" type="ORF">JBS370_LOCUS26521</name>
    <name evidence="11" type="ORF">JXQ802_LOCUS36575</name>
    <name evidence="10" type="ORF">PYM288_LOCUS23551</name>
    <name evidence="9" type="ORF">ZHD862_LOCUS15491</name>
</gene>
<dbReference type="EMBL" id="CAJNOT010000702">
    <property type="protein sequence ID" value="CAF1059573.1"/>
    <property type="molecule type" value="Genomic_DNA"/>
</dbReference>
<dbReference type="PANTHER" id="PTHR13339">
    <property type="entry name" value="COP9 SIGNALOSOME COMPLEX SUBUNIT 8"/>
    <property type="match status" value="1"/>
</dbReference>
<dbReference type="InterPro" id="IPR000717">
    <property type="entry name" value="PCI_dom"/>
</dbReference>
<evidence type="ECO:0000313" key="11">
    <source>
        <dbReference type="EMBL" id="CAF1433533.1"/>
    </source>
</evidence>
<evidence type="ECO:0000256" key="7">
    <source>
        <dbReference type="ARBA" id="ARBA00023242"/>
    </source>
</evidence>